<dbReference type="GO" id="GO:0016197">
    <property type="term" value="P:endosomal transport"/>
    <property type="evidence" value="ECO:0007669"/>
    <property type="project" value="TreeGrafter"/>
</dbReference>
<dbReference type="GO" id="GO:1901096">
    <property type="term" value="P:regulation of autophagosome maturation"/>
    <property type="evidence" value="ECO:0007669"/>
    <property type="project" value="TreeGrafter"/>
</dbReference>
<feature type="compositionally biased region" description="Polar residues" evidence="2">
    <location>
        <begin position="746"/>
        <end position="755"/>
    </location>
</feature>
<evidence type="ECO:0000259" key="3">
    <source>
        <dbReference type="Pfam" id="PF09758"/>
    </source>
</evidence>
<feature type="region of interest" description="Disordered" evidence="2">
    <location>
        <begin position="690"/>
        <end position="755"/>
    </location>
</feature>
<proteinExistence type="predicted"/>
<keyword evidence="5" id="KW-1185">Reference proteome</keyword>
<reference evidence="4" key="1">
    <citation type="submission" date="2022-07" db="EMBL/GenBank/DDBJ databases">
        <title>Phylogenomic reconstructions and comparative analyses of Kickxellomycotina fungi.</title>
        <authorList>
            <person name="Reynolds N.K."/>
            <person name="Stajich J.E."/>
            <person name="Barry K."/>
            <person name="Grigoriev I.V."/>
            <person name="Crous P."/>
            <person name="Smith M.E."/>
        </authorList>
    </citation>
    <scope>NUCLEOTIDE SEQUENCE</scope>
    <source>
        <strain evidence="4">NRRL 1565</strain>
    </source>
</reference>
<dbReference type="GO" id="GO:0007034">
    <property type="term" value="P:vacuolar transport"/>
    <property type="evidence" value="ECO:0007669"/>
    <property type="project" value="TreeGrafter"/>
</dbReference>
<feature type="domain" description="FPL" evidence="3">
    <location>
        <begin position="80"/>
        <end position="241"/>
    </location>
</feature>
<protein>
    <submittedName>
        <fullName evidence="4">Protein CL16A</fullName>
    </submittedName>
</protein>
<feature type="compositionally biased region" description="Basic and acidic residues" evidence="2">
    <location>
        <begin position="40"/>
        <end position="51"/>
    </location>
</feature>
<evidence type="ECO:0000256" key="1">
    <source>
        <dbReference type="ARBA" id="ARBA00023006"/>
    </source>
</evidence>
<dbReference type="PANTHER" id="PTHR21481:SF0">
    <property type="entry name" value="PROTEIN CLEC16A"/>
    <property type="match status" value="1"/>
</dbReference>
<feature type="compositionally biased region" description="Basic and acidic residues" evidence="2">
    <location>
        <begin position="11"/>
        <end position="30"/>
    </location>
</feature>
<feature type="region of interest" description="Disordered" evidence="2">
    <location>
        <begin position="777"/>
        <end position="813"/>
    </location>
</feature>
<comment type="caution">
    <text evidence="4">The sequence shown here is derived from an EMBL/GenBank/DDBJ whole genome shotgun (WGS) entry which is preliminary data.</text>
</comment>
<feature type="region of interest" description="Disordered" evidence="2">
    <location>
        <begin position="911"/>
        <end position="950"/>
    </location>
</feature>
<feature type="compositionally biased region" description="Basic residues" evidence="2">
    <location>
        <begin position="922"/>
        <end position="934"/>
    </location>
</feature>
<organism evidence="4 5">
    <name type="scientific">Coemansia guatemalensis</name>
    <dbReference type="NCBI Taxonomy" id="2761395"/>
    <lineage>
        <taxon>Eukaryota</taxon>
        <taxon>Fungi</taxon>
        <taxon>Fungi incertae sedis</taxon>
        <taxon>Zoopagomycota</taxon>
        <taxon>Kickxellomycotina</taxon>
        <taxon>Kickxellomycetes</taxon>
        <taxon>Kickxellales</taxon>
        <taxon>Kickxellaceae</taxon>
        <taxon>Coemansia</taxon>
    </lineage>
</organism>
<feature type="compositionally biased region" description="Low complexity" evidence="2">
    <location>
        <begin position="712"/>
        <end position="745"/>
    </location>
</feature>
<feature type="region of interest" description="Disordered" evidence="2">
    <location>
        <begin position="503"/>
        <end position="540"/>
    </location>
</feature>
<dbReference type="OrthoDB" id="294052at2759"/>
<gene>
    <name evidence="4" type="primary">CLEC16A</name>
    <name evidence="4" type="ORF">H4R20_001281</name>
</gene>
<dbReference type="PANTHER" id="PTHR21481">
    <property type="entry name" value="PROTEIN CLEC16A"/>
    <property type="match status" value="1"/>
</dbReference>
<dbReference type="GO" id="GO:0005794">
    <property type="term" value="C:Golgi apparatus"/>
    <property type="evidence" value="ECO:0007669"/>
    <property type="project" value="TreeGrafter"/>
</dbReference>
<feature type="compositionally biased region" description="Low complexity" evidence="2">
    <location>
        <begin position="802"/>
        <end position="811"/>
    </location>
</feature>
<dbReference type="EMBL" id="JANBUO010000106">
    <property type="protein sequence ID" value="KAJ2807464.1"/>
    <property type="molecule type" value="Genomic_DNA"/>
</dbReference>
<accession>A0A9W8I279</accession>
<dbReference type="InterPro" id="IPR019155">
    <property type="entry name" value="CLEC16A/TT9_N"/>
</dbReference>
<keyword evidence="1" id="KW-0072">Autophagy</keyword>
<sequence length="1005" mass="111669">MFNQFLTLFGGHEEEKEDNEHTLKPPHDGTSDASTTEAQLETKRRRETEQKREQILKLADYLHKATVRHSSQKKIVERVRQVSEVVIWSDRRNPELLSFIIEVELHQAMLRLLLPPVDRNSGSWSQKQQQTDRNAVGVQILQTFSIILDSVTDERFMYSLFSNNFVNQVIAAPIDMDNEEVVSYYVAFLKALSLKLTPNTIHFFFNELMDDFPLYTTAIGLFDHSDSMVRVAVRAITLNVFRINDPGALEFILNAPACAHFWEQIMCALKDSYDDAFRILIDMHTGDLTTVDRATSVIDSSLMTEVQGWAALDQVLEMHMGLLAYLNDIFGLGVDRINKRVASEFRDRILTRTYVHTIEIGWRAEASPEETLFMQVSTLFLAHFFAIVRYSPLLLDTISALFSPASIEQSDIADGNGSIPLRLVHPFIPSPFEPSRTLIPWLCVVLEALRNKAISPTALVKSVLTPRRMLRTRALLESLTGTASIHDCCSSSNRSALTMSPIISASSPPPPPLPSVTPLQLGDSAPVEVPSGSHTPRAQSVTPAAAATGHAPLPPFTQTIATAMVQILADLPPSHNWITIDLAALLLVQLTRNARGQLILDSSLSDELHLAQRTHSAELRAMLLTVDNSSGSETEDEDDGGPIGCGSWKVLVQSLVDMANSDSETLGIKVQFEARHIFASERLSEMIATVPPPTAGANAMPPSISSNRRRSSASSATARNPKSSNGTSTSPHSSSHMSLQSLQYSPFDSGTPRDTSLAASIHQAYHLGRLCRAADNHSSSRSTKLNPRGSIAPDLQRWLGTEPSPNNNNSSEENEQQLFAVTVIDNAVKLALPRNVTRLGFHANIQCREGCLLIRYPPNTTDQSPLEQPVELVWPLADVSVTREEEHSDDGTRTVLRIRDTVFPQLFYPPRPTSVGGINTSARRRKVSKVHPHPQQRQQQQPTRNEKDEKQQHLAHFSYFGTKRPLDLSFRSSAEQTNSIFRALRAHAAISRKRLADIFITHDIV</sequence>
<dbReference type="AlphaFoldDB" id="A0A9W8I279"/>
<dbReference type="InterPro" id="IPR039272">
    <property type="entry name" value="CLEC16A/TT9"/>
</dbReference>
<name>A0A9W8I279_9FUNG</name>
<dbReference type="GO" id="GO:0006914">
    <property type="term" value="P:autophagy"/>
    <property type="evidence" value="ECO:0007669"/>
    <property type="project" value="UniProtKB-KW"/>
</dbReference>
<feature type="region of interest" description="Disordered" evidence="2">
    <location>
        <begin position="10"/>
        <end position="51"/>
    </location>
</feature>
<evidence type="ECO:0000313" key="5">
    <source>
        <dbReference type="Proteomes" id="UP001140094"/>
    </source>
</evidence>
<evidence type="ECO:0000256" key="2">
    <source>
        <dbReference type="SAM" id="MobiDB-lite"/>
    </source>
</evidence>
<dbReference type="GO" id="GO:0005770">
    <property type="term" value="C:late endosome"/>
    <property type="evidence" value="ECO:0007669"/>
    <property type="project" value="TreeGrafter"/>
</dbReference>
<evidence type="ECO:0000313" key="4">
    <source>
        <dbReference type="EMBL" id="KAJ2807464.1"/>
    </source>
</evidence>
<dbReference type="Proteomes" id="UP001140094">
    <property type="component" value="Unassembled WGS sequence"/>
</dbReference>
<dbReference type="Pfam" id="PF09758">
    <property type="entry name" value="FPL"/>
    <property type="match status" value="1"/>
</dbReference>